<dbReference type="FunFam" id="2.130.10.10:FF:001070">
    <property type="entry name" value="Dynein intermediate chain, cytosolic"/>
    <property type="match status" value="1"/>
</dbReference>
<dbReference type="Pfam" id="PF00400">
    <property type="entry name" value="WD40"/>
    <property type="match status" value="1"/>
</dbReference>
<evidence type="ECO:0000256" key="1">
    <source>
        <dbReference type="ARBA" id="ARBA00004496"/>
    </source>
</evidence>
<feature type="coiled-coil region" evidence="6">
    <location>
        <begin position="172"/>
        <end position="209"/>
    </location>
</feature>
<dbReference type="PROSITE" id="PS50082">
    <property type="entry name" value="WD_REPEATS_2"/>
    <property type="match status" value="1"/>
</dbReference>
<evidence type="ECO:0000256" key="4">
    <source>
        <dbReference type="ARBA" id="ARBA00022737"/>
    </source>
</evidence>
<evidence type="ECO:0000256" key="6">
    <source>
        <dbReference type="SAM" id="Coils"/>
    </source>
</evidence>
<proteinExistence type="predicted"/>
<evidence type="ECO:0000313" key="8">
    <source>
        <dbReference type="EMBL" id="CAG8581813.1"/>
    </source>
</evidence>
<gene>
    <name evidence="8" type="ORF">POCULU_LOCUS6527</name>
</gene>
<comment type="caution">
    <text evidence="8">The sequence shown here is derived from an EMBL/GenBank/DDBJ whole genome shotgun (WGS) entry which is preliminary data.</text>
</comment>
<reference evidence="8" key="1">
    <citation type="submission" date="2021-06" db="EMBL/GenBank/DDBJ databases">
        <authorList>
            <person name="Kallberg Y."/>
            <person name="Tangrot J."/>
            <person name="Rosling A."/>
        </authorList>
    </citation>
    <scope>NUCLEOTIDE SEQUENCE</scope>
    <source>
        <strain evidence="8">IA702</strain>
    </source>
</reference>
<keyword evidence="6" id="KW-0175">Coiled coil</keyword>
<feature type="compositionally biased region" description="Basic and acidic residues" evidence="7">
    <location>
        <begin position="1"/>
        <end position="34"/>
    </location>
</feature>
<accession>A0A9N9BW31</accession>
<dbReference type="SUPFAM" id="SSF50978">
    <property type="entry name" value="WD40 repeat-like"/>
    <property type="match status" value="1"/>
</dbReference>
<dbReference type="PANTHER" id="PTHR12442">
    <property type="entry name" value="DYNEIN INTERMEDIATE CHAIN"/>
    <property type="match status" value="1"/>
</dbReference>
<dbReference type="GO" id="GO:0005868">
    <property type="term" value="C:cytoplasmic dynein complex"/>
    <property type="evidence" value="ECO:0007669"/>
    <property type="project" value="TreeGrafter"/>
</dbReference>
<dbReference type="FunFam" id="2.130.10.10:FF:000414">
    <property type="entry name" value="Cytoplasmic dynein intermediate chain"/>
    <property type="match status" value="1"/>
</dbReference>
<organism evidence="8 9">
    <name type="scientific">Paraglomus occultum</name>
    <dbReference type="NCBI Taxonomy" id="144539"/>
    <lineage>
        <taxon>Eukaryota</taxon>
        <taxon>Fungi</taxon>
        <taxon>Fungi incertae sedis</taxon>
        <taxon>Mucoromycota</taxon>
        <taxon>Glomeromycotina</taxon>
        <taxon>Glomeromycetes</taxon>
        <taxon>Paraglomerales</taxon>
        <taxon>Paraglomeraceae</taxon>
        <taxon>Paraglomus</taxon>
    </lineage>
</organism>
<evidence type="ECO:0000256" key="7">
    <source>
        <dbReference type="SAM" id="MobiDB-lite"/>
    </source>
</evidence>
<dbReference type="Gene3D" id="2.130.10.10">
    <property type="entry name" value="YVTN repeat-like/Quinoprotein amine dehydrogenase"/>
    <property type="match status" value="2"/>
</dbReference>
<comment type="subcellular location">
    <subcellularLocation>
        <location evidence="1">Cytoplasm</location>
    </subcellularLocation>
</comment>
<dbReference type="Proteomes" id="UP000789572">
    <property type="component" value="Unassembled WGS sequence"/>
</dbReference>
<dbReference type="EMBL" id="CAJVPJ010001223">
    <property type="protein sequence ID" value="CAG8581813.1"/>
    <property type="molecule type" value="Genomic_DNA"/>
</dbReference>
<evidence type="ECO:0000256" key="5">
    <source>
        <dbReference type="PROSITE-ProRule" id="PRU00221"/>
    </source>
</evidence>
<dbReference type="SMART" id="SM00320">
    <property type="entry name" value="WD40"/>
    <property type="match status" value="5"/>
</dbReference>
<protein>
    <submittedName>
        <fullName evidence="8">7070_t:CDS:1</fullName>
    </submittedName>
</protein>
<keyword evidence="3 5" id="KW-0853">WD repeat</keyword>
<dbReference type="GO" id="GO:0045503">
    <property type="term" value="F:dynein light chain binding"/>
    <property type="evidence" value="ECO:0007669"/>
    <property type="project" value="TreeGrafter"/>
</dbReference>
<dbReference type="PANTHER" id="PTHR12442:SF22">
    <property type="entry name" value="CYTOPLASMIC DYNEIN 1 INTERMEDIATE CHAIN-RELATED"/>
    <property type="match status" value="1"/>
</dbReference>
<keyword evidence="2" id="KW-0963">Cytoplasm</keyword>
<feature type="region of interest" description="Disordered" evidence="7">
    <location>
        <begin position="1"/>
        <end position="117"/>
    </location>
</feature>
<name>A0A9N9BW31_9GLOM</name>
<feature type="compositionally biased region" description="Polar residues" evidence="7">
    <location>
        <begin position="92"/>
        <end position="117"/>
    </location>
</feature>
<dbReference type="InterPro" id="IPR036322">
    <property type="entry name" value="WD40_repeat_dom_sf"/>
</dbReference>
<dbReference type="InterPro" id="IPR015943">
    <property type="entry name" value="WD40/YVTN_repeat-like_dom_sf"/>
</dbReference>
<feature type="compositionally biased region" description="Basic and acidic residues" evidence="7">
    <location>
        <begin position="41"/>
        <end position="50"/>
    </location>
</feature>
<evidence type="ECO:0000313" key="9">
    <source>
        <dbReference type="Proteomes" id="UP000789572"/>
    </source>
</evidence>
<evidence type="ECO:0000256" key="3">
    <source>
        <dbReference type="ARBA" id="ARBA00022574"/>
    </source>
</evidence>
<dbReference type="GO" id="GO:0010970">
    <property type="term" value="P:transport along microtubule"/>
    <property type="evidence" value="ECO:0007669"/>
    <property type="project" value="TreeGrafter"/>
</dbReference>
<sequence length="650" mass="72769">MDKRKEELARKRQKLAELRRLKEERNKVAPEKDPALAAEAPRSRSEDVRDLVNLLLNDKKDERRPSTPGPTDLVGDSDGGSDKEPRRLPLSLESNGTETSVSPTISLPQSPQVSASGSRFIPDFSSFEAVILDIAPKEVVFYDKEAQTKETSTNPPAPSEDEIRERVERELAQREKMRLAQIEEEKAKAEAERRRAAKARDLNEEQKKKILSSADFVEFVDHSTKLVGRVLSDDYDFMKDYSITQDDDNGDEDSGNRVKYLYSFFDERWAKARATRSVTDVNWSHKFPELCVASYNKNPVTSSEPDGLVLVWNLHLVARPEYVFHAQSDVLTTTFSPFHPNYIIGGCYSGQIVIWDNRAKSQPVLKTPLSANGHTHPIYSMQMVGTQNAHNLITASTDGLVCAWQLDMLTQPQESLELVHPGHNKTDEVSVTALGFPDAETTAFWVGTEEGNVYQANRFDRAGSKAGINQYDYYKGHWGPVTGLEFHPLVGQVDFSDLFLTSSVDWTVKLWRAKSISRPSSQEQNINPLYSFEGADDYVYDVKWSPNHPALFASVDGTGRFSLWNLNMDTEVPVVGLNVGNGKALNKIQWDKEGRKVAIGSSDAKVHVYDIGELGHAHPDESKNLQKVISDMAAVSELENARNVAAGKRN</sequence>
<dbReference type="InterPro" id="IPR050687">
    <property type="entry name" value="Dynein_IC"/>
</dbReference>
<keyword evidence="9" id="KW-1185">Reference proteome</keyword>
<dbReference type="GO" id="GO:0005737">
    <property type="term" value="C:cytoplasm"/>
    <property type="evidence" value="ECO:0007669"/>
    <property type="project" value="UniProtKB-SubCell"/>
</dbReference>
<feature type="repeat" description="WD" evidence="5">
    <location>
        <begin position="474"/>
        <end position="521"/>
    </location>
</feature>
<evidence type="ECO:0000256" key="2">
    <source>
        <dbReference type="ARBA" id="ARBA00022490"/>
    </source>
</evidence>
<dbReference type="InterPro" id="IPR001680">
    <property type="entry name" value="WD40_rpt"/>
</dbReference>
<dbReference type="OrthoDB" id="366230at2759"/>
<keyword evidence="4" id="KW-0677">Repeat</keyword>
<dbReference type="GO" id="GO:0045504">
    <property type="term" value="F:dynein heavy chain binding"/>
    <property type="evidence" value="ECO:0007669"/>
    <property type="project" value="TreeGrafter"/>
</dbReference>
<dbReference type="AlphaFoldDB" id="A0A9N9BW31"/>